<dbReference type="Gramene" id="TraesARI6D03G03609540.1">
    <property type="protein sequence ID" value="TraesARI6D03G03609540.1.CDS1"/>
    <property type="gene ID" value="TraesARI6D03G03609540"/>
</dbReference>
<dbReference type="Gramene" id="TraesLAC6D03G03596220.1">
    <property type="protein sequence ID" value="TraesLAC6D03G03596220.1.CDS1"/>
    <property type="gene ID" value="TraesLAC6D03G03596220"/>
</dbReference>
<dbReference type="Gramene" id="TraesCS6D03G0041300.1">
    <property type="protein sequence ID" value="TraesCS6D03G0041300.1.CDS1"/>
    <property type="gene ID" value="TraesCS6D03G0041300"/>
</dbReference>
<dbReference type="Gramene" id="TraesRN6D0100045400.1">
    <property type="protein sequence ID" value="TraesRN6D0100045400.1"/>
    <property type="gene ID" value="TraesRN6D0100045400"/>
</dbReference>
<dbReference type="Gramene" id="TraesWEE_scaffold_135787_01G000200.1">
    <property type="protein sequence ID" value="TraesWEE_scaffold_135787_01G000200.1"/>
    <property type="gene ID" value="TraesWEE_scaffold_135787_01G000200"/>
</dbReference>
<feature type="region of interest" description="Disordered" evidence="1">
    <location>
        <begin position="29"/>
        <end position="69"/>
    </location>
</feature>
<name>A0A3B6QAM8_WHEAT</name>
<organism evidence="2">
    <name type="scientific">Triticum aestivum</name>
    <name type="common">Wheat</name>
    <dbReference type="NCBI Taxonomy" id="4565"/>
    <lineage>
        <taxon>Eukaryota</taxon>
        <taxon>Viridiplantae</taxon>
        <taxon>Streptophyta</taxon>
        <taxon>Embryophyta</taxon>
        <taxon>Tracheophyta</taxon>
        <taxon>Spermatophyta</taxon>
        <taxon>Magnoliopsida</taxon>
        <taxon>Liliopsida</taxon>
        <taxon>Poales</taxon>
        <taxon>Poaceae</taxon>
        <taxon>BOP clade</taxon>
        <taxon>Pooideae</taxon>
        <taxon>Triticodae</taxon>
        <taxon>Triticeae</taxon>
        <taxon>Triticinae</taxon>
        <taxon>Triticum</taxon>
    </lineage>
</organism>
<dbReference type="Gramene" id="TraesSYM6D03G03590310.1">
    <property type="protein sequence ID" value="TraesSYM6D03G03590310.1.CDS1"/>
    <property type="gene ID" value="TraesSYM6D03G03590310"/>
</dbReference>
<dbReference type="Gramene" id="TraesSTA6D03G03637070.1">
    <property type="protein sequence ID" value="TraesSTA6D03G03637070.1.CDS1"/>
    <property type="gene ID" value="TraesSTA6D03G03637070"/>
</dbReference>
<dbReference type="Gramene" id="TraesCLE_scaffold_128419_01G000200.1">
    <property type="protein sequence ID" value="TraesCLE_scaffold_128419_01G000200.1"/>
    <property type="gene ID" value="TraesCLE_scaffold_128419_01G000200"/>
</dbReference>
<evidence type="ECO:0000313" key="2">
    <source>
        <dbReference type="EnsemblPlants" id="TraesCS6D02G019600.1.cds1"/>
    </source>
</evidence>
<dbReference type="Gramene" id="TraesROB_scaffold_129680_01G000200.1">
    <property type="protein sequence ID" value="TraesROB_scaffold_129680_01G000200.1"/>
    <property type="gene ID" value="TraesROB_scaffold_129680_01G000200"/>
</dbReference>
<sequence>MVAAAPSGGGGGGGRWWRRRPLLAEEECGDGGAAATFPSRIPSPIVIPDPTGPEACGRGSDLQGKGNARIDPAMDRSLREKEKMRASVLNRRGRGC</sequence>
<dbReference type="Proteomes" id="UP000019116">
    <property type="component" value="Chromosome 6D"/>
</dbReference>
<reference evidence="2" key="2">
    <citation type="submission" date="2018-10" db="UniProtKB">
        <authorList>
            <consortium name="EnsemblPlants"/>
        </authorList>
    </citation>
    <scope>IDENTIFICATION</scope>
</reference>
<dbReference type="EnsemblPlants" id="TraesCS6D02G019600.1">
    <property type="protein sequence ID" value="TraesCS6D02G019600.1.cds1"/>
    <property type="gene ID" value="TraesCS6D02G019600"/>
</dbReference>
<keyword evidence="3" id="KW-1185">Reference proteome</keyword>
<accession>A0A3B6QAM8</accession>
<dbReference type="Gramene" id="TraesMAC6D03G03644500.1">
    <property type="protein sequence ID" value="TraesMAC6D03G03644500.1.CDS1"/>
    <property type="gene ID" value="TraesMAC6D03G03644500"/>
</dbReference>
<dbReference type="AlphaFoldDB" id="A0A3B6QAM8"/>
<dbReference type="Gramene" id="TraesCAD_scaffold_104918_01G000200.1">
    <property type="protein sequence ID" value="TraesCAD_scaffold_104918_01G000200.1"/>
    <property type="gene ID" value="TraesCAD_scaffold_104918_01G000200"/>
</dbReference>
<dbReference type="Gramene" id="TraesNOR6D03G03685320.1">
    <property type="protein sequence ID" value="TraesNOR6D03G03685320.1.CDS1"/>
    <property type="gene ID" value="TraesNOR6D03G03685320"/>
</dbReference>
<protein>
    <submittedName>
        <fullName evidence="2">Uncharacterized protein</fullName>
    </submittedName>
</protein>
<dbReference type="Gramene" id="TraesLDM6D03G03648030.1">
    <property type="protein sequence ID" value="TraesLDM6D03G03648030.1.CDS1"/>
    <property type="gene ID" value="TraesLDM6D03G03648030"/>
</dbReference>
<dbReference type="Gramene" id="TraesCS6D02G019600.1">
    <property type="protein sequence ID" value="TraesCS6D02G019600.1.cds1"/>
    <property type="gene ID" value="TraesCS6D02G019600"/>
</dbReference>
<reference evidence="2" key="1">
    <citation type="submission" date="2018-08" db="EMBL/GenBank/DDBJ databases">
        <authorList>
            <person name="Rossello M."/>
        </authorList>
    </citation>
    <scope>NUCLEOTIDE SEQUENCE [LARGE SCALE GENOMIC DNA]</scope>
    <source>
        <strain evidence="2">cv. Chinese Spring</strain>
    </source>
</reference>
<evidence type="ECO:0000256" key="1">
    <source>
        <dbReference type="SAM" id="MobiDB-lite"/>
    </source>
</evidence>
<dbReference type="Gramene" id="TraesJAG6D03G03637710.1">
    <property type="protein sequence ID" value="TraesJAG6D03G03637710.1.CDS1"/>
    <property type="gene ID" value="TraesJAG6D03G03637710"/>
</dbReference>
<dbReference type="Gramene" id="TraesJUL6D03G03679300.1">
    <property type="protein sequence ID" value="TraesJUL6D03G03679300.1.CDS1"/>
    <property type="gene ID" value="TraesJUL6D03G03679300"/>
</dbReference>
<proteinExistence type="predicted"/>
<evidence type="ECO:0000313" key="3">
    <source>
        <dbReference type="Proteomes" id="UP000019116"/>
    </source>
</evidence>